<keyword evidence="1" id="KW-1133">Transmembrane helix</keyword>
<accession>A0A327PQ33</accession>
<gene>
    <name evidence="2" type="ORF">LV83_01077</name>
</gene>
<dbReference type="RefSeq" id="WP_111610488.1">
    <property type="nucleotide sequence ID" value="NZ_QLLK01000002.1"/>
</dbReference>
<dbReference type="AlphaFoldDB" id="A0A327PQ33"/>
<dbReference type="EMBL" id="QLLK01000002">
    <property type="protein sequence ID" value="RAI94169.1"/>
    <property type="molecule type" value="Genomic_DNA"/>
</dbReference>
<proteinExistence type="predicted"/>
<evidence type="ECO:0000313" key="2">
    <source>
        <dbReference type="EMBL" id="RAI94169.1"/>
    </source>
</evidence>
<dbReference type="Proteomes" id="UP000249610">
    <property type="component" value="Unassembled WGS sequence"/>
</dbReference>
<dbReference type="OrthoDB" id="9838996at2"/>
<keyword evidence="3" id="KW-1185">Reference proteome</keyword>
<evidence type="ECO:0000313" key="3">
    <source>
        <dbReference type="Proteomes" id="UP000249610"/>
    </source>
</evidence>
<evidence type="ECO:0000256" key="1">
    <source>
        <dbReference type="SAM" id="Phobius"/>
    </source>
</evidence>
<protein>
    <submittedName>
        <fullName evidence="2">Uncharacterized protein</fullName>
    </submittedName>
</protein>
<comment type="caution">
    <text evidence="2">The sequence shown here is derived from an EMBL/GenBank/DDBJ whole genome shotgun (WGS) entry which is preliminary data.</text>
</comment>
<keyword evidence="1" id="KW-0812">Transmembrane</keyword>
<reference evidence="2 3" key="1">
    <citation type="submission" date="2018-06" db="EMBL/GenBank/DDBJ databases">
        <title>Genomic Encyclopedia of Archaeal and Bacterial Type Strains, Phase II (KMG-II): from individual species to whole genera.</title>
        <authorList>
            <person name="Goeker M."/>
        </authorList>
    </citation>
    <scope>NUCLEOTIDE SEQUENCE [LARGE SCALE GENOMIC DNA]</scope>
    <source>
        <strain evidence="2 3">DSM 23446</strain>
    </source>
</reference>
<sequence length="153" mass="18127">MKLNNDVVTDLDLLVKELVSNNSDVGSVEDMKAVLFPDKPDAYLIAMFHHLNDHRPRLLFPKPDPTPEVFWASDYLPAFYFEGGFTAIFENQEKERLEIKEKKSLELEKLTYDVRNSRRIYRTYWWTFFFALVSFVYVVIRLLAWLLNLEGIE</sequence>
<keyword evidence="1" id="KW-0472">Membrane</keyword>
<organism evidence="2 3">
    <name type="scientific">Algoriphagus yeomjeoni</name>
    <dbReference type="NCBI Taxonomy" id="291403"/>
    <lineage>
        <taxon>Bacteria</taxon>
        <taxon>Pseudomonadati</taxon>
        <taxon>Bacteroidota</taxon>
        <taxon>Cytophagia</taxon>
        <taxon>Cytophagales</taxon>
        <taxon>Cyclobacteriaceae</taxon>
        <taxon>Algoriphagus</taxon>
    </lineage>
</organism>
<name>A0A327PQ33_9BACT</name>
<feature type="transmembrane region" description="Helical" evidence="1">
    <location>
        <begin position="124"/>
        <end position="147"/>
    </location>
</feature>